<keyword evidence="2" id="KW-0732">Signal</keyword>
<dbReference type="EMBL" id="KK853071">
    <property type="protein sequence ID" value="KDR11791.1"/>
    <property type="molecule type" value="Genomic_DNA"/>
</dbReference>
<keyword evidence="4" id="KW-1185">Reference proteome</keyword>
<evidence type="ECO:0000313" key="4">
    <source>
        <dbReference type="Proteomes" id="UP000027135"/>
    </source>
</evidence>
<dbReference type="Proteomes" id="UP000027135">
    <property type="component" value="Unassembled WGS sequence"/>
</dbReference>
<dbReference type="AlphaFoldDB" id="A0A067QZI8"/>
<accession>A0A067QZI8</accession>
<dbReference type="InParanoid" id="A0A067QZI8"/>
<feature type="compositionally biased region" description="Basic and acidic residues" evidence="1">
    <location>
        <begin position="35"/>
        <end position="49"/>
    </location>
</feature>
<reference evidence="3 4" key="1">
    <citation type="journal article" date="2014" name="Nat. Commun.">
        <title>Molecular traces of alternative social organization in a termite genome.</title>
        <authorList>
            <person name="Terrapon N."/>
            <person name="Li C."/>
            <person name="Robertson H.M."/>
            <person name="Ji L."/>
            <person name="Meng X."/>
            <person name="Booth W."/>
            <person name="Chen Z."/>
            <person name="Childers C.P."/>
            <person name="Glastad K.M."/>
            <person name="Gokhale K."/>
            <person name="Gowin J."/>
            <person name="Gronenberg W."/>
            <person name="Hermansen R.A."/>
            <person name="Hu H."/>
            <person name="Hunt B.G."/>
            <person name="Huylmans A.K."/>
            <person name="Khalil S.M."/>
            <person name="Mitchell R.D."/>
            <person name="Munoz-Torres M.C."/>
            <person name="Mustard J.A."/>
            <person name="Pan H."/>
            <person name="Reese J.T."/>
            <person name="Scharf M.E."/>
            <person name="Sun F."/>
            <person name="Vogel H."/>
            <person name="Xiao J."/>
            <person name="Yang W."/>
            <person name="Yang Z."/>
            <person name="Yang Z."/>
            <person name="Zhou J."/>
            <person name="Zhu J."/>
            <person name="Brent C.S."/>
            <person name="Elsik C.G."/>
            <person name="Goodisman M.A."/>
            <person name="Liberles D.A."/>
            <person name="Roe R.M."/>
            <person name="Vargo E.L."/>
            <person name="Vilcinskas A."/>
            <person name="Wang J."/>
            <person name="Bornberg-Bauer E."/>
            <person name="Korb J."/>
            <person name="Zhang G."/>
            <person name="Liebig J."/>
        </authorList>
    </citation>
    <scope>NUCLEOTIDE SEQUENCE [LARGE SCALE GENOMIC DNA]</scope>
    <source>
        <tissue evidence="3">Whole organism</tissue>
    </source>
</reference>
<organism evidence="3 4">
    <name type="scientific">Zootermopsis nevadensis</name>
    <name type="common">Dampwood termite</name>
    <dbReference type="NCBI Taxonomy" id="136037"/>
    <lineage>
        <taxon>Eukaryota</taxon>
        <taxon>Metazoa</taxon>
        <taxon>Ecdysozoa</taxon>
        <taxon>Arthropoda</taxon>
        <taxon>Hexapoda</taxon>
        <taxon>Insecta</taxon>
        <taxon>Pterygota</taxon>
        <taxon>Neoptera</taxon>
        <taxon>Polyneoptera</taxon>
        <taxon>Dictyoptera</taxon>
        <taxon>Blattodea</taxon>
        <taxon>Blattoidea</taxon>
        <taxon>Termitoidae</taxon>
        <taxon>Termopsidae</taxon>
        <taxon>Zootermopsis</taxon>
    </lineage>
</organism>
<gene>
    <name evidence="3" type="ORF">L798_14169</name>
</gene>
<evidence type="ECO:0000256" key="1">
    <source>
        <dbReference type="SAM" id="MobiDB-lite"/>
    </source>
</evidence>
<proteinExistence type="predicted"/>
<sequence length="107" mass="12109">MASKTRFSDSNVWLMWLLEQVSAGEITDCEFDDSQDSHEEPREDNHDSQSENSAESLDEDSNAGISDLYLGKDEMTKFRKVPLRRSKKAPMKNILSHFPGVKGCAKN</sequence>
<feature type="region of interest" description="Disordered" evidence="1">
    <location>
        <begin position="31"/>
        <end position="67"/>
    </location>
</feature>
<evidence type="ECO:0000256" key="2">
    <source>
        <dbReference type="SAM" id="SignalP"/>
    </source>
</evidence>
<feature type="signal peptide" evidence="2">
    <location>
        <begin position="1"/>
        <end position="23"/>
    </location>
</feature>
<evidence type="ECO:0000313" key="3">
    <source>
        <dbReference type="EMBL" id="KDR11791.1"/>
    </source>
</evidence>
<feature type="chain" id="PRO_5001647915" evidence="2">
    <location>
        <begin position="24"/>
        <end position="107"/>
    </location>
</feature>
<name>A0A067QZI8_ZOONE</name>
<protein>
    <submittedName>
        <fullName evidence="3">Uncharacterized protein</fullName>
    </submittedName>
</protein>